<gene>
    <name evidence="2" type="ORF">M8332_00515</name>
</gene>
<evidence type="ECO:0000313" key="2">
    <source>
        <dbReference type="EMBL" id="USS93385.1"/>
    </source>
</evidence>
<dbReference type="RefSeq" id="WP_252780214.1">
    <property type="nucleotide sequence ID" value="NZ_CP097478.1"/>
</dbReference>
<organism evidence="2 3">
    <name type="scientific">Fructilactobacillus ixorae</name>
    <dbReference type="NCBI Taxonomy" id="1750535"/>
    <lineage>
        <taxon>Bacteria</taxon>
        <taxon>Bacillati</taxon>
        <taxon>Bacillota</taxon>
        <taxon>Bacilli</taxon>
        <taxon>Lactobacillales</taxon>
        <taxon>Lactobacillaceae</taxon>
        <taxon>Fructilactobacillus</taxon>
    </lineage>
</organism>
<keyword evidence="1" id="KW-0472">Membrane</keyword>
<sequence>MINFKRSINYSSLIFLVAFVMLILSGTLRMTMFVPQYRMIARMCTLFDYLPLLLVTAKVLLLDKLANRKKMVFVLLGLILLYSSYVSKYHDLTNSYFMIWGSLGVSLKRIFKTSFFTMLSVLVLTVLGSLLGLIPDLIYLRDGNFRIAAGTIYPTIFASMVFFTMVAYLCWQFKTTNKKVIMAGFGAMALVGLIVYIITDTRNDFICIELLALVTLWRYYGKALKFNLVRMIILIMPTVVFLWTAVSAFFFNPSSMLWNFFNQLFSNRLSLVAYAANRYSVQLLGQSLVEHGNGYSLKPVRHYFFIDSSFSRVMLLNGVIAFIIVYLAIQVAFYLIISKKQVFLTAFLLIFVVTMIEGTFSTLFMTVAFNVTLFALKVLLPSKEKFGYD</sequence>
<feature type="transmembrane region" description="Helical" evidence="1">
    <location>
        <begin position="180"/>
        <end position="199"/>
    </location>
</feature>
<dbReference type="EMBL" id="CP097478">
    <property type="protein sequence ID" value="USS93385.1"/>
    <property type="molecule type" value="Genomic_DNA"/>
</dbReference>
<dbReference type="Proteomes" id="UP001057532">
    <property type="component" value="Chromosome"/>
</dbReference>
<feature type="transmembrane region" description="Helical" evidence="1">
    <location>
        <begin position="205"/>
        <end position="221"/>
    </location>
</feature>
<feature type="transmembrane region" description="Helical" evidence="1">
    <location>
        <begin position="314"/>
        <end position="336"/>
    </location>
</feature>
<accession>A0ABY5C7Q3</accession>
<feature type="transmembrane region" description="Helical" evidence="1">
    <location>
        <begin position="118"/>
        <end position="140"/>
    </location>
</feature>
<evidence type="ECO:0000313" key="3">
    <source>
        <dbReference type="Proteomes" id="UP001057532"/>
    </source>
</evidence>
<keyword evidence="3" id="KW-1185">Reference proteome</keyword>
<feature type="transmembrane region" description="Helical" evidence="1">
    <location>
        <begin position="152"/>
        <end position="171"/>
    </location>
</feature>
<feature type="transmembrane region" description="Helical" evidence="1">
    <location>
        <begin position="228"/>
        <end position="251"/>
    </location>
</feature>
<keyword evidence="1" id="KW-1133">Transmembrane helix</keyword>
<feature type="transmembrane region" description="Helical" evidence="1">
    <location>
        <begin position="40"/>
        <end position="60"/>
    </location>
</feature>
<reference evidence="2" key="1">
    <citation type="submission" date="2022-05" db="EMBL/GenBank/DDBJ databases">
        <authorList>
            <person name="Oliphant S.A."/>
            <person name="Watson-Haigh N.S."/>
            <person name="Sumby K.M."/>
            <person name="Gardner J.M."/>
            <person name="Jiranek V."/>
        </authorList>
    </citation>
    <scope>NUCLEOTIDE SEQUENCE</scope>
    <source>
        <strain evidence="2">Ru20-1</strain>
    </source>
</reference>
<keyword evidence="1" id="KW-0812">Transmembrane</keyword>
<protein>
    <recommendedName>
        <fullName evidence="4">Polymerase</fullName>
    </recommendedName>
</protein>
<proteinExistence type="predicted"/>
<name>A0ABY5C7Q3_9LACO</name>
<feature type="transmembrane region" description="Helical" evidence="1">
    <location>
        <begin position="343"/>
        <end position="376"/>
    </location>
</feature>
<evidence type="ECO:0008006" key="4">
    <source>
        <dbReference type="Google" id="ProtNLM"/>
    </source>
</evidence>
<evidence type="ECO:0000256" key="1">
    <source>
        <dbReference type="SAM" id="Phobius"/>
    </source>
</evidence>
<feature type="transmembrane region" description="Helical" evidence="1">
    <location>
        <begin position="12"/>
        <end position="34"/>
    </location>
</feature>